<keyword evidence="2" id="KW-1185">Reference proteome</keyword>
<dbReference type="RefSeq" id="WP_027941237.1">
    <property type="nucleotide sequence ID" value="NZ_BSTI01000001.1"/>
</dbReference>
<comment type="caution">
    <text evidence="1">The sequence shown here is derived from an EMBL/GenBank/DDBJ whole genome shotgun (WGS) entry which is preliminary data.</text>
</comment>
<dbReference type="InterPro" id="IPR028037">
    <property type="entry name" value="Antitoxin_Rv0909/MT0933"/>
</dbReference>
<name>A0A9W6QVT4_9PSEU</name>
<dbReference type="Pfam" id="PF14013">
    <property type="entry name" value="MT0933_antitox"/>
    <property type="match status" value="1"/>
</dbReference>
<proteinExistence type="predicted"/>
<protein>
    <recommendedName>
        <fullName evidence="3">Antitoxin</fullName>
    </recommendedName>
</protein>
<dbReference type="AlphaFoldDB" id="A0A9W6QVT4"/>
<sequence>MAINLDGIKKKMQEALDHSAPKIEQGLDKASGFAKSKFSQYGPKIDNVTTKAKDILHKGTGSEGKGKK</sequence>
<organism evidence="1 2">
    <name type="scientific">Amycolatopsis taiwanensis</name>
    <dbReference type="NCBI Taxonomy" id="342230"/>
    <lineage>
        <taxon>Bacteria</taxon>
        <taxon>Bacillati</taxon>
        <taxon>Actinomycetota</taxon>
        <taxon>Actinomycetes</taxon>
        <taxon>Pseudonocardiales</taxon>
        <taxon>Pseudonocardiaceae</taxon>
        <taxon>Amycolatopsis</taxon>
    </lineage>
</organism>
<reference evidence="1" key="1">
    <citation type="submission" date="2023-03" db="EMBL/GenBank/DDBJ databases">
        <title>Amycolatopsis taiwanensis NBRC 103393.</title>
        <authorList>
            <person name="Ichikawa N."/>
            <person name="Sato H."/>
            <person name="Tonouchi N."/>
        </authorList>
    </citation>
    <scope>NUCLEOTIDE SEQUENCE</scope>
    <source>
        <strain evidence="1">NBRC 103393</strain>
    </source>
</reference>
<gene>
    <name evidence="1" type="ORF">Atai01_04740</name>
</gene>
<evidence type="ECO:0008006" key="3">
    <source>
        <dbReference type="Google" id="ProtNLM"/>
    </source>
</evidence>
<evidence type="ECO:0000313" key="2">
    <source>
        <dbReference type="Proteomes" id="UP001165136"/>
    </source>
</evidence>
<accession>A0A9W6QVT4</accession>
<dbReference type="Proteomes" id="UP001165136">
    <property type="component" value="Unassembled WGS sequence"/>
</dbReference>
<dbReference type="EMBL" id="BSTI01000001">
    <property type="protein sequence ID" value="GLY63855.1"/>
    <property type="molecule type" value="Genomic_DNA"/>
</dbReference>
<evidence type="ECO:0000313" key="1">
    <source>
        <dbReference type="EMBL" id="GLY63855.1"/>
    </source>
</evidence>